<evidence type="ECO:0000313" key="3">
    <source>
        <dbReference type="Proteomes" id="UP000078228"/>
    </source>
</evidence>
<sequence length="45" mass="5176">MTGFYLVYSILKNDSSFHKLSMVFVRDIGYNDLSFTLTTYMDGSP</sequence>
<dbReference type="EMBL" id="LXHC01000019">
    <property type="protein sequence ID" value="OAU96304.1"/>
    <property type="molecule type" value="Genomic_DNA"/>
</dbReference>
<evidence type="ECO:0000313" key="1">
    <source>
        <dbReference type="EMBL" id="OAU96304.1"/>
    </source>
</evidence>
<reference evidence="3 4" key="1">
    <citation type="journal article" date="2016" name="Genome Biol. Evol.">
        <title>Comparative Genomic Analyses of the Moraxella catarrhalis Serosensitive and Seroresistant Lineages Demonstrate Their Independent Evolution.</title>
        <authorList>
            <person name="Earl J.P."/>
            <person name="de Vries S.P."/>
            <person name="Ahmed A."/>
            <person name="Powell E."/>
            <person name="Schultz M.P."/>
            <person name="Hermans P.W."/>
            <person name="Hill D.J."/>
            <person name="Zhou Z."/>
            <person name="Constantinidou C.I."/>
            <person name="Hu F.Z."/>
            <person name="Bootsma H.J."/>
            <person name="Ehrlich G.D."/>
        </authorList>
    </citation>
    <scope>NUCLEOTIDE SEQUENCE [LARGE SCALE GENOMIC DNA]</scope>
    <source>
        <strain evidence="1 3">Z7542</strain>
        <strain evidence="2 4">Z7574</strain>
    </source>
</reference>
<proteinExistence type="predicted"/>
<accession>A0A198UJ35</accession>
<evidence type="ECO:0000313" key="4">
    <source>
        <dbReference type="Proteomes" id="UP000078446"/>
    </source>
</evidence>
<dbReference type="Proteomes" id="UP000078228">
    <property type="component" value="Unassembled WGS sequence"/>
</dbReference>
<dbReference type="EMBL" id="LXHE01000020">
    <property type="protein sequence ID" value="OAU99539.1"/>
    <property type="molecule type" value="Genomic_DNA"/>
</dbReference>
<gene>
    <name evidence="2" type="ORF">AO382_1919</name>
    <name evidence="1" type="ORF">AO384_0992</name>
</gene>
<name>A0A198UJ35_MORCA</name>
<dbReference type="Proteomes" id="UP000078446">
    <property type="component" value="Unassembled WGS sequence"/>
</dbReference>
<protein>
    <submittedName>
        <fullName evidence="1">Uncharacterized protein</fullName>
    </submittedName>
</protein>
<dbReference type="AlphaFoldDB" id="A0A198UJ35"/>
<dbReference type="PATRIC" id="fig|480.236.peg.119"/>
<evidence type="ECO:0000313" key="2">
    <source>
        <dbReference type="EMBL" id="OAU99539.1"/>
    </source>
</evidence>
<organism evidence="1 3">
    <name type="scientific">Moraxella catarrhalis</name>
    <name type="common">Branhamella catarrhalis</name>
    <dbReference type="NCBI Taxonomy" id="480"/>
    <lineage>
        <taxon>Bacteria</taxon>
        <taxon>Pseudomonadati</taxon>
        <taxon>Pseudomonadota</taxon>
        <taxon>Gammaproteobacteria</taxon>
        <taxon>Moraxellales</taxon>
        <taxon>Moraxellaceae</taxon>
        <taxon>Moraxella</taxon>
    </lineage>
</organism>
<comment type="caution">
    <text evidence="1">The sequence shown here is derived from an EMBL/GenBank/DDBJ whole genome shotgun (WGS) entry which is preliminary data.</text>
</comment>
<keyword evidence="3" id="KW-1185">Reference proteome</keyword>